<dbReference type="EMBL" id="CP014691">
    <property type="protein sequence ID" value="AQS87517.1"/>
    <property type="molecule type" value="Genomic_DNA"/>
</dbReference>
<evidence type="ECO:0000313" key="1">
    <source>
        <dbReference type="EMBL" id="AQS87517.1"/>
    </source>
</evidence>
<keyword evidence="2" id="KW-1185">Reference proteome</keyword>
<evidence type="ECO:0000313" key="2">
    <source>
        <dbReference type="Proteomes" id="UP000188604"/>
    </source>
</evidence>
<proteinExistence type="predicted"/>
<accession>A0A1U9KNZ7</accession>
<dbReference type="STRING" id="320497.A0U93_05720"/>
<dbReference type="AlphaFoldDB" id="A0A1U9KNZ7"/>
<name>A0A1U9KNZ7_9PROT</name>
<sequence length="60" mass="6940">MALPTLTRVGMDRIRSDARKAMPWMAFDDTFVRRDRDRNGRQGRSSVLLTLRGYVPSRDA</sequence>
<gene>
    <name evidence="1" type="ORF">A0U93_05720</name>
</gene>
<reference evidence="1 2" key="1">
    <citation type="submission" date="2016-03" db="EMBL/GenBank/DDBJ databases">
        <title>Acetic acid bacteria sequencing.</title>
        <authorList>
            <person name="Brandt J."/>
            <person name="Jakob F."/>
            <person name="Vogel R.F."/>
        </authorList>
    </citation>
    <scope>NUCLEOTIDE SEQUENCE [LARGE SCALE GENOMIC DNA]</scope>
    <source>
        <strain evidence="1 2">NBRC 101099</strain>
    </source>
</reference>
<dbReference type="Proteomes" id="UP000188604">
    <property type="component" value="Chromosome"/>
</dbReference>
<protein>
    <submittedName>
        <fullName evidence="1">Uncharacterized protein</fullName>
    </submittedName>
</protein>
<organism evidence="1 2">
    <name type="scientific">Neoasaia chiangmaiensis</name>
    <dbReference type="NCBI Taxonomy" id="320497"/>
    <lineage>
        <taxon>Bacteria</taxon>
        <taxon>Pseudomonadati</taxon>
        <taxon>Pseudomonadota</taxon>
        <taxon>Alphaproteobacteria</taxon>
        <taxon>Acetobacterales</taxon>
        <taxon>Acetobacteraceae</taxon>
        <taxon>Neoasaia</taxon>
    </lineage>
</organism>
<dbReference type="KEGG" id="nch:A0U93_05720"/>